<feature type="compositionally biased region" description="Low complexity" evidence="1">
    <location>
        <begin position="110"/>
        <end position="145"/>
    </location>
</feature>
<dbReference type="Proteomes" id="UP000248405">
    <property type="component" value="Unassembled WGS sequence"/>
</dbReference>
<organism evidence="3 4">
    <name type="scientific">Aspergillus vadensis (strain CBS 113365 / IMI 142717 / IBT 24658)</name>
    <dbReference type="NCBI Taxonomy" id="1448311"/>
    <lineage>
        <taxon>Eukaryota</taxon>
        <taxon>Fungi</taxon>
        <taxon>Dikarya</taxon>
        <taxon>Ascomycota</taxon>
        <taxon>Pezizomycotina</taxon>
        <taxon>Eurotiomycetes</taxon>
        <taxon>Eurotiomycetidae</taxon>
        <taxon>Eurotiales</taxon>
        <taxon>Aspergillaceae</taxon>
        <taxon>Aspergillus</taxon>
        <taxon>Aspergillus subgen. Circumdati</taxon>
    </lineage>
</organism>
<evidence type="ECO:0000313" key="3">
    <source>
        <dbReference type="EMBL" id="PYH73167.1"/>
    </source>
</evidence>
<dbReference type="GeneID" id="37212660"/>
<protein>
    <submittedName>
        <fullName evidence="3">Uncharacterized protein</fullName>
    </submittedName>
</protein>
<accession>A0A319BKD8</accession>
<keyword evidence="2" id="KW-0732">Signal</keyword>
<name>A0A319BKD8_ASPVC</name>
<feature type="region of interest" description="Disordered" evidence="1">
    <location>
        <begin position="78"/>
        <end position="163"/>
    </location>
</feature>
<proteinExistence type="predicted"/>
<evidence type="ECO:0000256" key="2">
    <source>
        <dbReference type="SAM" id="SignalP"/>
    </source>
</evidence>
<reference evidence="3" key="1">
    <citation type="submission" date="2016-12" db="EMBL/GenBank/DDBJ databases">
        <title>The genomes of Aspergillus section Nigri reveals drivers in fungal speciation.</title>
        <authorList>
            <consortium name="DOE Joint Genome Institute"/>
            <person name="Vesth T.C."/>
            <person name="Nybo J."/>
            <person name="Theobald S."/>
            <person name="Brandl J."/>
            <person name="Frisvad J.C."/>
            <person name="Nielsen K.F."/>
            <person name="Lyhne E.K."/>
            <person name="Kogle M.E."/>
            <person name="Kuo A."/>
            <person name="Riley R."/>
            <person name="Clum A."/>
            <person name="Nolan M."/>
            <person name="Lipzen A."/>
            <person name="Salamov A."/>
            <person name="Henrissat B."/>
            <person name="Wiebenga A."/>
            <person name="De Vries R.P."/>
            <person name="Grigoriev I.V."/>
            <person name="Mortensen U.H."/>
            <person name="Andersen M.R."/>
            <person name="Baker S.E."/>
        </authorList>
    </citation>
    <scope>NUCLEOTIDE SEQUENCE [LARGE SCALE GENOMIC DNA]</scope>
    <source>
        <strain evidence="3">CBS 113365</strain>
    </source>
</reference>
<sequence length="262" mass="27641">MVVGLKQALLLALWASGVIAGSGSVEQNGSALGASAPTIKSVTFAVENIPSFYAAEPPAVAVGNGDDNMDVNKLHLRSHKGSSSHGKGGHNHHSKKTKTKTKTKKKTTKTTKATTKETISTTTTTKAHKTTTTTTKQKPTTSTKANEASRTRTGKQAPRYPEQVAAQVNSVLGLSAEPAEYDYDSIKSKENSDEAMSSDITYGEGRFLFQYHGSCASPTWQVWYGGKASGPSWEALQGSAQKRSDSCSVLSSATPATATAKL</sequence>
<dbReference type="AlphaFoldDB" id="A0A319BKD8"/>
<feature type="signal peptide" evidence="2">
    <location>
        <begin position="1"/>
        <end position="20"/>
    </location>
</feature>
<feature type="compositionally biased region" description="Basic residues" evidence="1">
    <location>
        <begin position="78"/>
        <end position="109"/>
    </location>
</feature>
<dbReference type="OrthoDB" id="3886018at2759"/>
<gene>
    <name evidence="3" type="ORF">BO88DRAFT_412046</name>
</gene>
<feature type="chain" id="PRO_5016442244" evidence="2">
    <location>
        <begin position="21"/>
        <end position="262"/>
    </location>
</feature>
<dbReference type="RefSeq" id="XP_025566961.1">
    <property type="nucleotide sequence ID" value="XM_025708068.1"/>
</dbReference>
<keyword evidence="4" id="KW-1185">Reference proteome</keyword>
<evidence type="ECO:0000256" key="1">
    <source>
        <dbReference type="SAM" id="MobiDB-lite"/>
    </source>
</evidence>
<evidence type="ECO:0000313" key="4">
    <source>
        <dbReference type="Proteomes" id="UP000248405"/>
    </source>
</evidence>
<dbReference type="EMBL" id="KZ821616">
    <property type="protein sequence ID" value="PYH73167.1"/>
    <property type="molecule type" value="Genomic_DNA"/>
</dbReference>